<dbReference type="SMART" id="SM00212">
    <property type="entry name" value="UBCc"/>
    <property type="match status" value="1"/>
</dbReference>
<dbReference type="InterPro" id="IPR050113">
    <property type="entry name" value="Ub_conjugating_enzyme"/>
</dbReference>
<evidence type="ECO:0000313" key="5">
    <source>
        <dbReference type="EMBL" id="ATY66630.1"/>
    </source>
</evidence>
<dbReference type="FunFam" id="3.10.110.10:FF:000093">
    <property type="entry name" value="Ubiquitin conjugating enzyme (UbcF), putative"/>
    <property type="match status" value="1"/>
</dbReference>
<dbReference type="VEuPathDB" id="FungiDB:A9K55_000885"/>
<keyword evidence="1" id="KW-0833">Ubl conjugation pathway</keyword>
<evidence type="ECO:0000259" key="4">
    <source>
        <dbReference type="PROSITE" id="PS50127"/>
    </source>
</evidence>
<name>A0A2H4SU48_CORMI</name>
<dbReference type="PANTHER" id="PTHR24067">
    <property type="entry name" value="UBIQUITIN-CONJUGATING ENZYME E2"/>
    <property type="match status" value="1"/>
</dbReference>
<protein>
    <submittedName>
        <fullName evidence="5">Ubiquitin-conjugating enzyme E2 6</fullName>
    </submittedName>
</protein>
<dbReference type="VEuPathDB" id="FungiDB:CCM_03934"/>
<feature type="region of interest" description="Disordered" evidence="2">
    <location>
        <begin position="289"/>
        <end position="315"/>
    </location>
</feature>
<dbReference type="EMBL" id="CP023327">
    <property type="protein sequence ID" value="ATY66630.1"/>
    <property type="molecule type" value="Genomic_DNA"/>
</dbReference>
<evidence type="ECO:0000256" key="1">
    <source>
        <dbReference type="ARBA" id="ARBA00022786"/>
    </source>
</evidence>
<reference evidence="5 6" key="1">
    <citation type="journal article" date="2017" name="BMC Genomics">
        <title>Chromosome level assembly and secondary metabolite potential of the parasitic fungus Cordyceps militaris.</title>
        <authorList>
            <person name="Kramer G.J."/>
            <person name="Nodwell J.R."/>
        </authorList>
    </citation>
    <scope>NUCLEOTIDE SEQUENCE [LARGE SCALE GENOMIC DNA]</scope>
    <source>
        <strain evidence="5 6">ATCC 34164</strain>
    </source>
</reference>
<sequence length="347" mass="38283">MRGHLDPVCHPFLRILPTPTLVLPTFHTLPPTLLRGETMSSTKISAMSTRSPTMKRILREAAEISNSPSRDYAAHPLETDLFEWHFTLRGPPNSVYSEGVYHGRIALPPTYPLRPPMFRFTTPNGRFEANREICLSISGHHEETWQPAWGVRTALVALRSFMETEARGQLGGLETTDDVRQRLARDSGAWICAVCAKSNAEIIKDCEERCQGANAEASDAPAPQDLKMVWKDEMKPEDDSGGDKATGAPSEDFELAEGFVQTTPQVSALVMEPPAAPPARRRQTLPSHDALQTGAPSQRQQQQQQSVPATATNHQSTDEAVPLWIDRAIVVLVVLLLALLIKVLFGL</sequence>
<feature type="domain" description="UBC core" evidence="4">
    <location>
        <begin position="52"/>
        <end position="201"/>
    </location>
</feature>
<dbReference type="Proteomes" id="UP000323067">
    <property type="component" value="Chromosome ii"/>
</dbReference>
<dbReference type="AlphaFoldDB" id="A0A2H4SU48"/>
<accession>A0A2H4SU48</accession>
<dbReference type="PROSITE" id="PS50127">
    <property type="entry name" value="UBC_2"/>
    <property type="match status" value="1"/>
</dbReference>
<feature type="compositionally biased region" description="Polar residues" evidence="2">
    <location>
        <begin position="306"/>
        <end position="315"/>
    </location>
</feature>
<evidence type="ECO:0000256" key="3">
    <source>
        <dbReference type="SAM" id="Phobius"/>
    </source>
</evidence>
<dbReference type="InterPro" id="IPR000608">
    <property type="entry name" value="UBC"/>
</dbReference>
<evidence type="ECO:0000313" key="6">
    <source>
        <dbReference type="Proteomes" id="UP000323067"/>
    </source>
</evidence>
<dbReference type="CDD" id="cd23799">
    <property type="entry name" value="UBCc_UBE2J"/>
    <property type="match status" value="1"/>
</dbReference>
<keyword evidence="3" id="KW-1133">Transmembrane helix</keyword>
<keyword evidence="3" id="KW-0472">Membrane</keyword>
<dbReference type="SUPFAM" id="SSF54495">
    <property type="entry name" value="UBC-like"/>
    <property type="match status" value="1"/>
</dbReference>
<dbReference type="OrthoDB" id="1158011at2759"/>
<proteinExistence type="predicted"/>
<gene>
    <name evidence="5" type="ORF">A9K55_000885</name>
</gene>
<keyword evidence="3" id="KW-0812">Transmembrane</keyword>
<dbReference type="InterPro" id="IPR016135">
    <property type="entry name" value="UBQ-conjugating_enzyme/RWD"/>
</dbReference>
<organism evidence="5 6">
    <name type="scientific">Cordyceps militaris</name>
    <name type="common">Caterpillar fungus</name>
    <name type="synonym">Clavaria militaris</name>
    <dbReference type="NCBI Taxonomy" id="73501"/>
    <lineage>
        <taxon>Eukaryota</taxon>
        <taxon>Fungi</taxon>
        <taxon>Dikarya</taxon>
        <taxon>Ascomycota</taxon>
        <taxon>Pezizomycotina</taxon>
        <taxon>Sordariomycetes</taxon>
        <taxon>Hypocreomycetidae</taxon>
        <taxon>Hypocreales</taxon>
        <taxon>Cordycipitaceae</taxon>
        <taxon>Cordyceps</taxon>
    </lineage>
</organism>
<evidence type="ECO:0000256" key="2">
    <source>
        <dbReference type="SAM" id="MobiDB-lite"/>
    </source>
</evidence>
<dbReference type="Pfam" id="PF00179">
    <property type="entry name" value="UQ_con"/>
    <property type="match status" value="1"/>
</dbReference>
<feature type="transmembrane region" description="Helical" evidence="3">
    <location>
        <begin position="324"/>
        <end position="345"/>
    </location>
</feature>
<dbReference type="Gene3D" id="3.10.110.10">
    <property type="entry name" value="Ubiquitin Conjugating Enzyme"/>
    <property type="match status" value="1"/>
</dbReference>